<dbReference type="PANTHER" id="PTHR43252:SF6">
    <property type="entry name" value="NEGATIVE TRANSCRIPTION REGULATOR PADR"/>
    <property type="match status" value="1"/>
</dbReference>
<dbReference type="InterPro" id="IPR036390">
    <property type="entry name" value="WH_DNA-bd_sf"/>
</dbReference>
<evidence type="ECO:0000259" key="1">
    <source>
        <dbReference type="Pfam" id="PF03551"/>
    </source>
</evidence>
<dbReference type="InterPro" id="IPR036388">
    <property type="entry name" value="WH-like_DNA-bd_sf"/>
</dbReference>
<feature type="domain" description="Transcription regulator PadR N-terminal" evidence="1">
    <location>
        <begin position="7"/>
        <end position="80"/>
    </location>
</feature>
<dbReference type="OrthoDB" id="3186544at2"/>
<dbReference type="Proteomes" id="UP000331127">
    <property type="component" value="Unassembled WGS sequence"/>
</dbReference>
<dbReference type="EMBL" id="BLAE01000008">
    <property type="protein sequence ID" value="GES07967.1"/>
    <property type="molecule type" value="Genomic_DNA"/>
</dbReference>
<keyword evidence="3" id="KW-1185">Reference proteome</keyword>
<dbReference type="AlphaFoldDB" id="A0A5M3WFW8"/>
<sequence>MSVPYTLLGLIEENARHGYDLKQSYDRRFGDAKPIRFGQIYRILAQLVRDGRAEVVGVEPGAGPDRKRYAITPDGVADLDRWLAEPEDPQPQLQNVLFAKVVLALISGRSAEGFLDAQRERHMARMRELTKLRREATETHAALLADYQLFHIEADLRWIDHAAGRLGALAAEVR</sequence>
<dbReference type="RefSeq" id="WP_155353622.1">
    <property type="nucleotide sequence ID" value="NZ_BAAAHL010000012.1"/>
</dbReference>
<gene>
    <name evidence="2" type="ORF">Amac_015620</name>
</gene>
<dbReference type="PANTHER" id="PTHR43252">
    <property type="entry name" value="TRANSCRIPTIONAL REGULATOR YQJI"/>
    <property type="match status" value="1"/>
</dbReference>
<dbReference type="SUPFAM" id="SSF46785">
    <property type="entry name" value="Winged helix' DNA-binding domain"/>
    <property type="match status" value="1"/>
</dbReference>
<name>A0A5M3WFW8_9ACTN</name>
<evidence type="ECO:0000313" key="2">
    <source>
        <dbReference type="EMBL" id="GES07967.1"/>
    </source>
</evidence>
<organism evidence="2 3">
    <name type="scientific">Acrocarpospora macrocephala</name>
    <dbReference type="NCBI Taxonomy" id="150177"/>
    <lineage>
        <taxon>Bacteria</taxon>
        <taxon>Bacillati</taxon>
        <taxon>Actinomycetota</taxon>
        <taxon>Actinomycetes</taxon>
        <taxon>Streptosporangiales</taxon>
        <taxon>Streptosporangiaceae</taxon>
        <taxon>Acrocarpospora</taxon>
    </lineage>
</organism>
<accession>A0A5M3WFW8</accession>
<dbReference type="Pfam" id="PF03551">
    <property type="entry name" value="PadR"/>
    <property type="match status" value="1"/>
</dbReference>
<dbReference type="InterPro" id="IPR005149">
    <property type="entry name" value="Tscrpt_reg_PadR_N"/>
</dbReference>
<comment type="caution">
    <text evidence="2">The sequence shown here is derived from an EMBL/GenBank/DDBJ whole genome shotgun (WGS) entry which is preliminary data.</text>
</comment>
<protein>
    <submittedName>
        <fullName evidence="2">PadR family transcriptional regulator</fullName>
    </submittedName>
</protein>
<evidence type="ECO:0000313" key="3">
    <source>
        <dbReference type="Proteomes" id="UP000331127"/>
    </source>
</evidence>
<proteinExistence type="predicted"/>
<dbReference type="Gene3D" id="1.10.10.10">
    <property type="entry name" value="Winged helix-like DNA-binding domain superfamily/Winged helix DNA-binding domain"/>
    <property type="match status" value="1"/>
</dbReference>
<reference evidence="2 3" key="1">
    <citation type="submission" date="2019-10" db="EMBL/GenBank/DDBJ databases">
        <title>Whole genome shotgun sequence of Acrocarpospora macrocephala NBRC 16266.</title>
        <authorList>
            <person name="Ichikawa N."/>
            <person name="Kimura A."/>
            <person name="Kitahashi Y."/>
            <person name="Komaki H."/>
            <person name="Oguchi A."/>
        </authorList>
    </citation>
    <scope>NUCLEOTIDE SEQUENCE [LARGE SCALE GENOMIC DNA]</scope>
    <source>
        <strain evidence="2 3">NBRC 16266</strain>
    </source>
</reference>